<name>A0A554N8E7_9EURY</name>
<gene>
    <name evidence="1" type="ORF">DP107_10920</name>
</gene>
<dbReference type="InParanoid" id="A0A554N8E7"/>
<evidence type="ECO:0000313" key="1">
    <source>
        <dbReference type="EMBL" id="TSD13676.1"/>
    </source>
</evidence>
<keyword evidence="2" id="KW-1185">Reference proteome</keyword>
<dbReference type="InterPro" id="IPR055536">
    <property type="entry name" value="DUF7112"/>
</dbReference>
<proteinExistence type="predicted"/>
<accession>A0A554N8E7</accession>
<dbReference type="Proteomes" id="UP000319894">
    <property type="component" value="Unassembled WGS sequence"/>
</dbReference>
<sequence length="144" mass="15961">MERIAHDNASVRTVRATLARVGRTDRPRVDLPDDEDDSFPAGEVVRVALAGHTRHARVHRGLDDGLELRAVYDNTRQARADDGTDRLPGWVADRDLDFGRSVLVDVVEPGFFYGLRGPSETAVYEVPDQPDDGLAAIARDLEDR</sequence>
<dbReference type="RefSeq" id="WP_144262199.1">
    <property type="nucleotide sequence ID" value="NZ_QMDX01000006.1"/>
</dbReference>
<dbReference type="Pfam" id="PF23424">
    <property type="entry name" value="DUF7112"/>
    <property type="match status" value="1"/>
</dbReference>
<organism evidence="1 2">
    <name type="scientific">Haloglomus irregulare</name>
    <dbReference type="NCBI Taxonomy" id="2234134"/>
    <lineage>
        <taxon>Archaea</taxon>
        <taxon>Methanobacteriati</taxon>
        <taxon>Methanobacteriota</taxon>
        <taxon>Stenosarchaea group</taxon>
        <taxon>Halobacteria</taxon>
        <taxon>Halobacteriales</taxon>
        <taxon>Natronomonadaceae</taxon>
        <taxon>Haloglomus</taxon>
    </lineage>
</organism>
<dbReference type="AlphaFoldDB" id="A0A554N8E7"/>
<protein>
    <submittedName>
        <fullName evidence="1">Uncharacterized protein</fullName>
    </submittedName>
</protein>
<dbReference type="OrthoDB" id="198318at2157"/>
<reference evidence="1 2" key="1">
    <citation type="submission" date="2018-06" db="EMBL/GenBank/DDBJ databases">
        <title>Natronomonas sp. F16-60 a new haloarchaeon isolated from a solar saltern of Isla Cristina, Huelva, Spain.</title>
        <authorList>
            <person name="Duran-Viseras A."/>
            <person name="Sanchez-Porro C."/>
            <person name="Ventosa A."/>
        </authorList>
    </citation>
    <scope>NUCLEOTIDE SEQUENCE [LARGE SCALE GENOMIC DNA]</scope>
    <source>
        <strain evidence="1 2">F16-60</strain>
    </source>
</reference>
<comment type="caution">
    <text evidence="1">The sequence shown here is derived from an EMBL/GenBank/DDBJ whole genome shotgun (WGS) entry which is preliminary data.</text>
</comment>
<dbReference type="EMBL" id="QMDX01000006">
    <property type="protein sequence ID" value="TSD13676.1"/>
    <property type="molecule type" value="Genomic_DNA"/>
</dbReference>
<evidence type="ECO:0000313" key="2">
    <source>
        <dbReference type="Proteomes" id="UP000319894"/>
    </source>
</evidence>